<keyword evidence="2" id="KW-1185">Reference proteome</keyword>
<evidence type="ECO:0000313" key="2">
    <source>
        <dbReference type="Proteomes" id="UP000054359"/>
    </source>
</evidence>
<dbReference type="AlphaFoldDB" id="A0A087U9K3"/>
<dbReference type="EMBL" id="KK118859">
    <property type="protein sequence ID" value="KFM74042.1"/>
    <property type="molecule type" value="Genomic_DNA"/>
</dbReference>
<reference evidence="1 2" key="1">
    <citation type="submission" date="2013-11" db="EMBL/GenBank/DDBJ databases">
        <title>Genome sequencing of Stegodyphus mimosarum.</title>
        <authorList>
            <person name="Bechsgaard J."/>
        </authorList>
    </citation>
    <scope>NUCLEOTIDE SEQUENCE [LARGE SCALE GENOMIC DNA]</scope>
</reference>
<feature type="non-terminal residue" evidence="1">
    <location>
        <position position="70"/>
    </location>
</feature>
<sequence>MIVIKSFVDPIIYVVRMPEIKNAMTLIWRTRCGFQATVDSEHPMHSRTDINRLTFQMTTRKVRINGMTPC</sequence>
<proteinExistence type="predicted"/>
<organism evidence="1 2">
    <name type="scientific">Stegodyphus mimosarum</name>
    <name type="common">African social velvet spider</name>
    <dbReference type="NCBI Taxonomy" id="407821"/>
    <lineage>
        <taxon>Eukaryota</taxon>
        <taxon>Metazoa</taxon>
        <taxon>Ecdysozoa</taxon>
        <taxon>Arthropoda</taxon>
        <taxon>Chelicerata</taxon>
        <taxon>Arachnida</taxon>
        <taxon>Araneae</taxon>
        <taxon>Araneomorphae</taxon>
        <taxon>Entelegynae</taxon>
        <taxon>Eresoidea</taxon>
        <taxon>Eresidae</taxon>
        <taxon>Stegodyphus</taxon>
    </lineage>
</organism>
<accession>A0A087U9K3</accession>
<gene>
    <name evidence="1" type="ORF">X975_03328</name>
</gene>
<evidence type="ECO:0000313" key="1">
    <source>
        <dbReference type="EMBL" id="KFM74042.1"/>
    </source>
</evidence>
<protein>
    <submittedName>
        <fullName evidence="1">Uncharacterized protein</fullName>
    </submittedName>
</protein>
<name>A0A087U9K3_STEMI</name>
<dbReference type="Proteomes" id="UP000054359">
    <property type="component" value="Unassembled WGS sequence"/>
</dbReference>